<dbReference type="InterPro" id="IPR006944">
    <property type="entry name" value="Phage/GTA_portal"/>
</dbReference>
<reference evidence="3" key="1">
    <citation type="submission" date="2017-02" db="EMBL/GenBank/DDBJ databases">
        <authorList>
            <person name="Varghese N."/>
            <person name="Submissions S."/>
        </authorList>
    </citation>
    <scope>NUCLEOTIDE SEQUENCE [LARGE SCALE GENOMIC DNA]</scope>
    <source>
        <strain evidence="3">UM2</strain>
    </source>
</reference>
<protein>
    <submittedName>
        <fullName evidence="2">Phage portal protein, HK97 family</fullName>
    </submittedName>
</protein>
<dbReference type="OrthoDB" id="7592047at2"/>
<sequence length="443" mass="48765">MAGLSPDDYRRAAGYRRNEATGPGIGHNGGPALVDRAGPVSAWIDMSLNSPEMEEFVRGGRMSAAGIAVNDRSAFRNSSFFRATNLIASSIGMLPTQLHRRLADGTTEKAKDHPLYRVLHKRPNPYQTAFEFKSYMQSVALCDGNAYARAVWGVRGGVKTVIALIPFERRSIEPKLSDNWELTFDYTNPKGGKKTLAANEVFHFRHPLSRDGLKGIGLLDVIVETIGVASAAERAAGKLFDKGVMAGGALETKDSLGEETIGRLKESLREDHAGAENAGDWLILEEGLTAKPFVSNARDAQHVEMRKFSTEDLARFTDIPRPLLMMDETSWGTGIRELGLFLVTYCLTKWFVAWEQAFERTCLTQAEQDADELYIKFNDGALLRGSLKEQAEFFSKALGNNAAWMEPNEVRANFELNPVADGNGLPKPAEKSPSKSKDDDADD</sequence>
<organism evidence="2 3">
    <name type="scientific">Rhizorhabdus histidinilytica</name>
    <dbReference type="NCBI Taxonomy" id="439228"/>
    <lineage>
        <taxon>Bacteria</taxon>
        <taxon>Pseudomonadati</taxon>
        <taxon>Pseudomonadota</taxon>
        <taxon>Alphaproteobacteria</taxon>
        <taxon>Sphingomonadales</taxon>
        <taxon>Sphingomonadaceae</taxon>
        <taxon>Rhizorhabdus</taxon>
    </lineage>
</organism>
<dbReference type="EMBL" id="FUYM01000003">
    <property type="protein sequence ID" value="SKB51676.1"/>
    <property type="molecule type" value="Genomic_DNA"/>
</dbReference>
<evidence type="ECO:0000313" key="2">
    <source>
        <dbReference type="EMBL" id="SKB51676.1"/>
    </source>
</evidence>
<dbReference type="NCBIfam" id="TIGR01537">
    <property type="entry name" value="portal_HK97"/>
    <property type="match status" value="1"/>
</dbReference>
<evidence type="ECO:0000313" key="3">
    <source>
        <dbReference type="Proteomes" id="UP000189818"/>
    </source>
</evidence>
<dbReference type="Proteomes" id="UP000189818">
    <property type="component" value="Unassembled WGS sequence"/>
</dbReference>
<accession>A0A1T5BX07</accession>
<feature type="region of interest" description="Disordered" evidence="1">
    <location>
        <begin position="415"/>
        <end position="443"/>
    </location>
</feature>
<feature type="compositionally biased region" description="Basic and acidic residues" evidence="1">
    <location>
        <begin position="428"/>
        <end position="443"/>
    </location>
</feature>
<dbReference type="InterPro" id="IPR006427">
    <property type="entry name" value="Portal_HK97"/>
</dbReference>
<dbReference type="STRING" id="439228.SAMN06295920_103346"/>
<name>A0A1T5BX07_9SPHN</name>
<proteinExistence type="predicted"/>
<dbReference type="Pfam" id="PF04860">
    <property type="entry name" value="Phage_portal"/>
    <property type="match status" value="1"/>
</dbReference>
<evidence type="ECO:0000256" key="1">
    <source>
        <dbReference type="SAM" id="MobiDB-lite"/>
    </source>
</evidence>
<dbReference type="AlphaFoldDB" id="A0A1T5BX07"/>
<keyword evidence="3" id="KW-1185">Reference proteome</keyword>
<gene>
    <name evidence="2" type="ORF">SAMN06295920_103346</name>
</gene>
<dbReference type="RefSeq" id="WP_079647687.1">
    <property type="nucleotide sequence ID" value="NZ_FUYM01000003.1"/>
</dbReference>